<evidence type="ECO:0000313" key="11">
    <source>
        <dbReference type="EMBL" id="KEZ19122.1"/>
    </source>
</evidence>
<dbReference type="Proteomes" id="UP000028533">
    <property type="component" value="Unassembled WGS sequence"/>
</dbReference>
<dbReference type="Pfam" id="PF03989">
    <property type="entry name" value="DNA_gyraseA_C"/>
    <property type="match status" value="4"/>
</dbReference>
<dbReference type="CDD" id="cd00187">
    <property type="entry name" value="TOP4c"/>
    <property type="match status" value="1"/>
</dbReference>
<sequence length="899" mass="102791">MSDKSEIILYPLEELLGNRFSRYAKYIIQERALPDVRDGLKPVQRRILYAMNQLNLTFDKPYKKSARVVGEVIGKYHPHGDSSIYDAMVRMSQWWKVNIPLVDMQGNNGSIDGDSAAAMRYTEARLTKISNLLLEDLEKDTVIFSPNFDDSETEPTVLPSYFPNILVNGATGIAAGYATNMPPHNLNEIIDATISIIKNPNITIDQILKIVKGPDFPTGAIIQNKQGIREAFLTGKGKVIISSKWHQEKNNIVIDEIPYEVVKQDLVKKIGDVIDNNPNLGIKEIRDETDRKGLRIVIELNEKANLETVRKFLFKSTWLSLSYNYNNIIIVDKQPKQLGLIDIIKAYISHYKEVFIKRTEFNLNKANLRLEIVNGLIKALSILDEVIKVIRKSENRIDAINNLVKSFNFTTNQSTAIVDMRLYRLTSTDVNKLLLEKTELIYKIKKYQEILNNNLVLDNEIISRLEEVKKQFGIKRKSQVEDLVEDLDVDQKEVIIEKEINLWISKDGYIKVIDNNILNKNELSSFGKKPNDMWISQGVCSNLDHLILISDQANYYSIPLYKISTSKWKEQGVHINSVATTQPNETIINALVIKEFINSTQHLLLVTKNGLIKRTQISDLETKIFNKSFKIMKISDDDSLVYADLISSKTSYCCIVTKNGYAVRYNIEDIPIQSTISKGVKAANLKDDQIISALSLQTNKDIIIFTNKNNYKKIDQNLIPIYIRPKKGIRILVEKKKNKEEVIFSFAINKEMILSILDQNDQITDINVDDLKYTNLEQNSLTTNINEISYISIKQLIKSVAYDQPALSNSLIEQDNKKIETKNIKFNKPVSEHISISKDIKNKAINNANQVQGTDLSSYLDDISSLLSKFNSPKKDKKTKQLNFEDYFNDENNQNKDDK</sequence>
<dbReference type="GO" id="GO:0006265">
    <property type="term" value="P:DNA topological change"/>
    <property type="evidence" value="ECO:0007669"/>
    <property type="project" value="UniProtKB-UniRule"/>
</dbReference>
<dbReference type="SUPFAM" id="SSF56719">
    <property type="entry name" value="Type II DNA topoisomerase"/>
    <property type="match status" value="1"/>
</dbReference>
<dbReference type="GO" id="GO:0005694">
    <property type="term" value="C:chromosome"/>
    <property type="evidence" value="ECO:0007669"/>
    <property type="project" value="InterPro"/>
</dbReference>
<keyword evidence="2 7" id="KW-1003">Cell membrane</keyword>
<dbReference type="InterPro" id="IPR050220">
    <property type="entry name" value="Type_II_DNA_Topoisomerases"/>
</dbReference>
<evidence type="ECO:0000256" key="9">
    <source>
        <dbReference type="SAM" id="MobiDB-lite"/>
    </source>
</evidence>
<accession>A0A084EMD0</accession>
<feature type="site" description="Interaction with DNA" evidence="7">
    <location>
        <position position="41"/>
    </location>
</feature>
<dbReference type="FunFam" id="1.10.268.10:FF:000001">
    <property type="entry name" value="DNA gyrase subunit A"/>
    <property type="match status" value="1"/>
</dbReference>
<comment type="subcellular location">
    <subcellularLocation>
        <location evidence="7">Cell membrane</location>
        <topology evidence="7">Peripheral membrane protein</topology>
    </subcellularLocation>
</comment>
<keyword evidence="3 7" id="KW-0799">Topoisomerase</keyword>
<dbReference type="GO" id="GO:0019897">
    <property type="term" value="C:extrinsic component of plasma membrane"/>
    <property type="evidence" value="ECO:0007669"/>
    <property type="project" value="UniProtKB-UniRule"/>
</dbReference>
<dbReference type="InterPro" id="IPR006691">
    <property type="entry name" value="GyrA/parC_rep"/>
</dbReference>
<evidence type="ECO:0000256" key="2">
    <source>
        <dbReference type="ARBA" id="ARBA00022475"/>
    </source>
</evidence>
<evidence type="ECO:0000313" key="12">
    <source>
        <dbReference type="Proteomes" id="UP000028533"/>
    </source>
</evidence>
<dbReference type="GO" id="GO:0007059">
    <property type="term" value="P:chromosome segregation"/>
    <property type="evidence" value="ECO:0007669"/>
    <property type="project" value="UniProtKB-UniRule"/>
</dbReference>
<dbReference type="AlphaFoldDB" id="A0A084EMD0"/>
<evidence type="ECO:0000259" key="10">
    <source>
        <dbReference type="PROSITE" id="PS52040"/>
    </source>
</evidence>
<dbReference type="InterPro" id="IPR005741">
    <property type="entry name" value="TopoIV_A_Gpos"/>
</dbReference>
<keyword evidence="5 7" id="KW-0472">Membrane</keyword>
<comment type="caution">
    <text evidence="11">The sequence shown here is derived from an EMBL/GenBank/DDBJ whole genome shotgun (WGS) entry which is preliminary data.</text>
</comment>
<dbReference type="Gene3D" id="3.30.1360.40">
    <property type="match status" value="1"/>
</dbReference>
<dbReference type="SMART" id="SM00434">
    <property type="entry name" value="TOP4c"/>
    <property type="match status" value="1"/>
</dbReference>
<comment type="similarity">
    <text evidence="7">Belongs to the type II topoisomerase GyrA/ParC subunit family. ParC type 2 subfamily.</text>
</comment>
<evidence type="ECO:0000256" key="8">
    <source>
        <dbReference type="PROSITE-ProRule" id="PRU01384"/>
    </source>
</evidence>
<protein>
    <recommendedName>
        <fullName evidence="7">DNA topoisomerase 4 subunit A</fullName>
        <ecNumber evidence="7">5.6.2.2</ecNumber>
    </recommendedName>
    <alternativeName>
        <fullName evidence="7">Topoisomerase IV subunit A</fullName>
    </alternativeName>
</protein>
<reference evidence="11 12" key="1">
    <citation type="submission" date="2014-02" db="EMBL/GenBank/DDBJ databases">
        <title>Genome sequence of Mycoplasma capricolum subsp. capricolum strain 14232.</title>
        <authorList>
            <person name="Sirand-Pugnet P."/>
            <person name="Breton M."/>
            <person name="Dordet-Frisoni E."/>
            <person name="Baranowski E."/>
            <person name="Barre A."/>
            <person name="Couture C."/>
            <person name="Dupuy V."/>
            <person name="Gaurivaud P."/>
            <person name="Jacob D."/>
            <person name="Lemaitre C."/>
            <person name="Manso-Silvan L."/>
            <person name="Nikolski M."/>
            <person name="Nouvel L.-X."/>
            <person name="Poumarat F."/>
            <person name="Tardy F."/>
            <person name="Thebault P."/>
            <person name="Theil S."/>
            <person name="Citti C."/>
            <person name="Thiaucourt F."/>
            <person name="Blanchard A."/>
        </authorList>
    </citation>
    <scope>NUCLEOTIDE SEQUENCE [LARGE SCALE GENOMIC DNA]</scope>
    <source>
        <strain evidence="11 12">14232</strain>
    </source>
</reference>
<dbReference type="InterPro" id="IPR013757">
    <property type="entry name" value="Topo_IIA_A_a_sf"/>
</dbReference>
<comment type="catalytic activity">
    <reaction evidence="1 7 8">
        <text>ATP-dependent breakage, passage and rejoining of double-stranded DNA.</text>
        <dbReference type="EC" id="5.6.2.2"/>
    </reaction>
</comment>
<dbReference type="PANTHER" id="PTHR43493:SF9">
    <property type="entry name" value="DNA TOPOISOMERASE 4 SUBUNIT A"/>
    <property type="match status" value="1"/>
</dbReference>
<feature type="site" description="Interaction with DNA" evidence="7">
    <location>
        <position position="96"/>
    </location>
</feature>
<evidence type="ECO:0000256" key="1">
    <source>
        <dbReference type="ARBA" id="ARBA00000185"/>
    </source>
</evidence>
<dbReference type="GO" id="GO:0005524">
    <property type="term" value="F:ATP binding"/>
    <property type="evidence" value="ECO:0007669"/>
    <property type="project" value="InterPro"/>
</dbReference>
<feature type="region of interest" description="Disordered" evidence="9">
    <location>
        <begin position="873"/>
        <end position="899"/>
    </location>
</feature>
<dbReference type="InterPro" id="IPR013760">
    <property type="entry name" value="Topo_IIA-like_dom_sf"/>
</dbReference>
<dbReference type="GO" id="GO:0009330">
    <property type="term" value="C:DNA topoisomerase type II (double strand cut, ATP-hydrolyzing) complex"/>
    <property type="evidence" value="ECO:0007669"/>
    <property type="project" value="TreeGrafter"/>
</dbReference>
<dbReference type="InterPro" id="IPR035516">
    <property type="entry name" value="Gyrase/topoIV_suA_C"/>
</dbReference>
<feature type="site" description="Transition state stabilizer" evidence="7">
    <location>
        <position position="120"/>
    </location>
</feature>
<dbReference type="GO" id="GO:0003677">
    <property type="term" value="F:DNA binding"/>
    <property type="evidence" value="ECO:0007669"/>
    <property type="project" value="UniProtKB-UniRule"/>
</dbReference>
<gene>
    <name evidence="7 11" type="primary">parC</name>
    <name evidence="11" type="ORF">MCAPa_4380</name>
</gene>
<evidence type="ECO:0000256" key="3">
    <source>
        <dbReference type="ARBA" id="ARBA00023029"/>
    </source>
</evidence>
<evidence type="ECO:0000256" key="6">
    <source>
        <dbReference type="ARBA" id="ARBA00023235"/>
    </source>
</evidence>
<dbReference type="Pfam" id="PF00521">
    <property type="entry name" value="DNA_topoisoIV"/>
    <property type="match status" value="1"/>
</dbReference>
<dbReference type="Gene3D" id="3.90.199.10">
    <property type="entry name" value="Topoisomerase II, domain 5"/>
    <property type="match status" value="1"/>
</dbReference>
<feature type="site" description="Interaction with DNA" evidence="7">
    <location>
        <position position="79"/>
    </location>
</feature>
<dbReference type="EMBL" id="JFDO01000016">
    <property type="protein sequence ID" value="KEZ19122.1"/>
    <property type="molecule type" value="Genomic_DNA"/>
</dbReference>
<evidence type="ECO:0000256" key="4">
    <source>
        <dbReference type="ARBA" id="ARBA00023125"/>
    </source>
</evidence>
<feature type="domain" description="Topo IIA-type catalytic" evidence="10">
    <location>
        <begin position="33"/>
        <end position="492"/>
    </location>
</feature>
<dbReference type="RefSeq" id="WP_036431818.1">
    <property type="nucleotide sequence ID" value="NZ_JFDO01000016.1"/>
</dbReference>
<proteinExistence type="inferred from homology"/>
<comment type="subunit">
    <text evidence="7">Heterotetramer composed of ParC and ParE.</text>
</comment>
<dbReference type="Gene3D" id="1.10.268.10">
    <property type="entry name" value="Topoisomerase, domain 3"/>
    <property type="match status" value="1"/>
</dbReference>
<keyword evidence="6 7" id="KW-0413">Isomerase</keyword>
<dbReference type="GO" id="GO:0034335">
    <property type="term" value="F:DNA negative supercoiling activity"/>
    <property type="evidence" value="ECO:0007669"/>
    <property type="project" value="UniProtKB-ARBA"/>
</dbReference>
<dbReference type="NCBIfam" id="NF004044">
    <property type="entry name" value="PRK05561.1"/>
    <property type="match status" value="1"/>
</dbReference>
<dbReference type="PANTHER" id="PTHR43493">
    <property type="entry name" value="DNA GYRASE/TOPOISOMERASE SUBUNIT A"/>
    <property type="match status" value="1"/>
</dbReference>
<evidence type="ECO:0000256" key="7">
    <source>
        <dbReference type="HAMAP-Rule" id="MF_00937"/>
    </source>
</evidence>
<comment type="function">
    <text evidence="7">Topoisomerase IV is essential for chromosome segregation. It relaxes supercoiled DNA. Performs the decatenation events required during the replication of a circular DNA molecule.</text>
</comment>
<dbReference type="HAMAP" id="MF_00937">
    <property type="entry name" value="ParC_type2"/>
    <property type="match status" value="1"/>
</dbReference>
<dbReference type="NCBIfam" id="TIGR01061">
    <property type="entry name" value="parC_Gpos"/>
    <property type="match status" value="1"/>
</dbReference>
<organism evidence="11 12">
    <name type="scientific">Mycoplasma capricolum subsp. capricolum 14232</name>
    <dbReference type="NCBI Taxonomy" id="1188238"/>
    <lineage>
        <taxon>Bacteria</taxon>
        <taxon>Bacillati</taxon>
        <taxon>Mycoplasmatota</taxon>
        <taxon>Mollicutes</taxon>
        <taxon>Mycoplasmataceae</taxon>
        <taxon>Mycoplasma</taxon>
    </lineage>
</organism>
<feature type="site" description="Interaction with DNA" evidence="7">
    <location>
        <position position="90"/>
    </location>
</feature>
<feature type="site" description="Interaction with DNA" evidence="7">
    <location>
        <position position="77"/>
    </location>
</feature>
<dbReference type="InterPro" id="IPR013758">
    <property type="entry name" value="Topo_IIA_A/C_ab"/>
</dbReference>
<dbReference type="FunFam" id="3.90.199.10:FF:000001">
    <property type="entry name" value="DNA gyrase subunit A"/>
    <property type="match status" value="1"/>
</dbReference>
<dbReference type="InterPro" id="IPR002205">
    <property type="entry name" value="Topo_IIA_dom_A"/>
</dbReference>
<name>A0A084EMD0_MYCCA</name>
<dbReference type="EC" id="5.6.2.2" evidence="7"/>
<feature type="active site" description="O-(5'-phospho-DNA)-tyrosine intermediate" evidence="7 8">
    <location>
        <position position="121"/>
    </location>
</feature>
<dbReference type="SUPFAM" id="SSF101904">
    <property type="entry name" value="GyrA/ParC C-terminal domain-like"/>
    <property type="match status" value="1"/>
</dbReference>
<evidence type="ECO:0000256" key="5">
    <source>
        <dbReference type="ARBA" id="ARBA00023136"/>
    </source>
</evidence>
<dbReference type="Gene3D" id="2.120.10.90">
    <property type="entry name" value="DNA gyrase/topoisomerase IV, subunit A, C-terminal"/>
    <property type="match status" value="1"/>
</dbReference>
<dbReference type="GO" id="GO:0005737">
    <property type="term" value="C:cytoplasm"/>
    <property type="evidence" value="ECO:0007669"/>
    <property type="project" value="TreeGrafter"/>
</dbReference>
<keyword evidence="4 7" id="KW-0238">DNA-binding</keyword>
<dbReference type="PROSITE" id="PS52040">
    <property type="entry name" value="TOPO_IIA"/>
    <property type="match status" value="1"/>
</dbReference>